<reference evidence="3" key="1">
    <citation type="submission" date="2016-11" db="UniProtKB">
        <authorList>
            <consortium name="WormBaseParasite"/>
        </authorList>
    </citation>
    <scope>IDENTIFICATION</scope>
</reference>
<keyword evidence="2" id="KW-1185">Reference proteome</keyword>
<evidence type="ECO:0000313" key="3">
    <source>
        <dbReference type="WBParaSite" id="maker-unitig_35101-snap-gene-0.2-mRNA-1"/>
    </source>
</evidence>
<dbReference type="AlphaFoldDB" id="A0A1I8FHI8"/>
<organism evidence="2 3">
    <name type="scientific">Macrostomum lignano</name>
    <dbReference type="NCBI Taxonomy" id="282301"/>
    <lineage>
        <taxon>Eukaryota</taxon>
        <taxon>Metazoa</taxon>
        <taxon>Spiralia</taxon>
        <taxon>Lophotrochozoa</taxon>
        <taxon>Platyhelminthes</taxon>
        <taxon>Rhabditophora</taxon>
        <taxon>Macrostomorpha</taxon>
        <taxon>Macrostomida</taxon>
        <taxon>Macrostomidae</taxon>
        <taxon>Macrostomum</taxon>
    </lineage>
</organism>
<name>A0A1I8FHI8_9PLAT</name>
<feature type="compositionally biased region" description="Low complexity" evidence="1">
    <location>
        <begin position="32"/>
        <end position="44"/>
    </location>
</feature>
<evidence type="ECO:0000313" key="2">
    <source>
        <dbReference type="Proteomes" id="UP000095280"/>
    </source>
</evidence>
<sequence>MGNKLCGAERETRPAFTSFTAAAAALAGAATAAGEAADGRASASPAGTRRRTRTCCASGLRCSASGTTNSAGRGCPTMWCRSTSPAWRMAAAGCSRSPRTAGMR</sequence>
<accession>A0A1I8FHI8</accession>
<dbReference type="WBParaSite" id="maker-unitig_35101-snap-gene-0.2-mRNA-1">
    <property type="protein sequence ID" value="maker-unitig_35101-snap-gene-0.2-mRNA-1"/>
    <property type="gene ID" value="maker-unitig_35101-snap-gene-0.2"/>
</dbReference>
<protein>
    <submittedName>
        <fullName evidence="3">Secreted protein</fullName>
    </submittedName>
</protein>
<dbReference type="Proteomes" id="UP000095280">
    <property type="component" value="Unplaced"/>
</dbReference>
<feature type="region of interest" description="Disordered" evidence="1">
    <location>
        <begin position="32"/>
        <end position="51"/>
    </location>
</feature>
<proteinExistence type="predicted"/>
<evidence type="ECO:0000256" key="1">
    <source>
        <dbReference type="SAM" id="MobiDB-lite"/>
    </source>
</evidence>